<feature type="non-terminal residue" evidence="1">
    <location>
        <position position="1"/>
    </location>
</feature>
<evidence type="ECO:0000313" key="1">
    <source>
        <dbReference type="EMBL" id="SBR71543.1"/>
    </source>
</evidence>
<reference evidence="1" key="2">
    <citation type="submission" date="2016-06" db="EMBL/GenBank/DDBJ databases">
        <title>The genome of a short-lived fish provides insights into sex chromosome evolution and the genetic control of aging.</title>
        <authorList>
            <person name="Reichwald K."/>
            <person name="Felder M."/>
            <person name="Petzold A."/>
            <person name="Koch P."/>
            <person name="Groth M."/>
            <person name="Platzer M."/>
        </authorList>
    </citation>
    <scope>NUCLEOTIDE SEQUENCE</scope>
    <source>
        <tissue evidence="1">Brain</tissue>
    </source>
</reference>
<dbReference type="EMBL" id="HAEG01004402">
    <property type="protein sequence ID" value="SBR71543.1"/>
    <property type="molecule type" value="Transcribed_RNA"/>
</dbReference>
<sequence length="45" mass="5455">LRFCHFRGSKHWYSKTCSMTFGLIFPDETFLIERFFPISHLKDKS</sequence>
<protein>
    <submittedName>
        <fullName evidence="1">Myostatin a</fullName>
    </submittedName>
</protein>
<gene>
    <name evidence="1" type="primary">MSTNA</name>
</gene>
<reference evidence="1" key="1">
    <citation type="submission" date="2016-05" db="EMBL/GenBank/DDBJ databases">
        <authorList>
            <person name="Lavstsen T."/>
            <person name="Jespersen J.S."/>
        </authorList>
    </citation>
    <scope>NUCLEOTIDE SEQUENCE</scope>
    <source>
        <tissue evidence="1">Brain</tissue>
    </source>
</reference>
<proteinExistence type="predicted"/>
<name>A0A1A8NR66_9TELE</name>
<dbReference type="AlphaFoldDB" id="A0A1A8NR66"/>
<organism evidence="1">
    <name type="scientific">Nothobranchius pienaari</name>
    <dbReference type="NCBI Taxonomy" id="704102"/>
    <lineage>
        <taxon>Eukaryota</taxon>
        <taxon>Metazoa</taxon>
        <taxon>Chordata</taxon>
        <taxon>Craniata</taxon>
        <taxon>Vertebrata</taxon>
        <taxon>Euteleostomi</taxon>
        <taxon>Actinopterygii</taxon>
        <taxon>Neopterygii</taxon>
        <taxon>Teleostei</taxon>
        <taxon>Neoteleostei</taxon>
        <taxon>Acanthomorphata</taxon>
        <taxon>Ovalentaria</taxon>
        <taxon>Atherinomorphae</taxon>
        <taxon>Cyprinodontiformes</taxon>
        <taxon>Nothobranchiidae</taxon>
        <taxon>Nothobranchius</taxon>
    </lineage>
</organism>
<accession>A0A1A8NR66</accession>